<dbReference type="AlphaFoldDB" id="A0A9Q5BUP7"/>
<dbReference type="Proteomes" id="UP000601587">
    <property type="component" value="Unassembled WGS sequence"/>
</dbReference>
<dbReference type="PROSITE" id="PS50893">
    <property type="entry name" value="ABC_TRANSPORTER_2"/>
    <property type="match status" value="1"/>
</dbReference>
<sequence length="297" mass="33451">MPILEVDHLSKKFKGNNFYSLKDVNFTVNKGDIVGLVGKNGAGKSTLLKSIAKSYIPTSGTIKYKGTDIRSKDNMLDDFGILIYTVFYPQLSVVDNLKLYLQVHHKEQYLKNIPEILKLVDLYDAKDRKPDGFSFGMKQRVGVAIALIAEPSFLLLDEPFVGLDQVGVNRLINILQTWAKNREISMLVSSHQLANLEAVCNRYLFIDSGQLVNYSNTSERGDIIVFLQKDVQLPADLLEVKINDKPLITQIDDRINISKNTSAQLLNELMKFLSARDAIKSISTEQNSLKSYFNKKG</sequence>
<dbReference type="Pfam" id="PF00005">
    <property type="entry name" value="ABC_tran"/>
    <property type="match status" value="1"/>
</dbReference>
<dbReference type="InterPro" id="IPR017871">
    <property type="entry name" value="ABC_transporter-like_CS"/>
</dbReference>
<dbReference type="Gene3D" id="3.40.50.300">
    <property type="entry name" value="P-loop containing nucleotide triphosphate hydrolases"/>
    <property type="match status" value="1"/>
</dbReference>
<dbReference type="EMBL" id="WCGB01000001">
    <property type="protein sequence ID" value="NRN90596.1"/>
    <property type="molecule type" value="Genomic_DNA"/>
</dbReference>
<keyword evidence="2" id="KW-0547">Nucleotide-binding</keyword>
<name>A0A9Q5BUP7_LACHE</name>
<dbReference type="InterPro" id="IPR003439">
    <property type="entry name" value="ABC_transporter-like_ATP-bd"/>
</dbReference>
<organism evidence="5 6">
    <name type="scientific">Lactobacillus helveticus</name>
    <name type="common">Lactobacillus suntoryeus</name>
    <dbReference type="NCBI Taxonomy" id="1587"/>
    <lineage>
        <taxon>Bacteria</taxon>
        <taxon>Bacillati</taxon>
        <taxon>Bacillota</taxon>
        <taxon>Bacilli</taxon>
        <taxon>Lactobacillales</taxon>
        <taxon>Lactobacillaceae</taxon>
        <taxon>Lactobacillus</taxon>
    </lineage>
</organism>
<gene>
    <name evidence="5" type="ORF">IMAU50013_00119</name>
</gene>
<dbReference type="PANTHER" id="PTHR42939:SF1">
    <property type="entry name" value="ABC TRANSPORTER ATP-BINDING PROTEIN ALBC-RELATED"/>
    <property type="match status" value="1"/>
</dbReference>
<dbReference type="InterPro" id="IPR027417">
    <property type="entry name" value="P-loop_NTPase"/>
</dbReference>
<keyword evidence="1" id="KW-0813">Transport</keyword>
<accession>A0A9Q5BUP7</accession>
<dbReference type="GO" id="GO:0005524">
    <property type="term" value="F:ATP binding"/>
    <property type="evidence" value="ECO:0007669"/>
    <property type="project" value="UniProtKB-KW"/>
</dbReference>
<dbReference type="SMART" id="SM00382">
    <property type="entry name" value="AAA"/>
    <property type="match status" value="1"/>
</dbReference>
<protein>
    <submittedName>
        <fullName evidence="5">ABC transporter ATP-binding protein YxlF</fullName>
    </submittedName>
</protein>
<dbReference type="InterPro" id="IPR003593">
    <property type="entry name" value="AAA+_ATPase"/>
</dbReference>
<evidence type="ECO:0000256" key="3">
    <source>
        <dbReference type="ARBA" id="ARBA00022840"/>
    </source>
</evidence>
<dbReference type="InterPro" id="IPR051782">
    <property type="entry name" value="ABC_Transporter_VariousFunc"/>
</dbReference>
<reference evidence="5" key="1">
    <citation type="submission" date="2019-09" db="EMBL/GenBank/DDBJ databases">
        <title>Comparative genomic analysis of Lactobacillus helveticus.</title>
        <authorList>
            <person name="Zhang H."/>
            <person name="Chen Y."/>
            <person name="Zhong Z."/>
        </authorList>
    </citation>
    <scope>NUCLEOTIDE SEQUENCE</scope>
    <source>
        <strain evidence="5">IMAU50013</strain>
    </source>
</reference>
<evidence type="ECO:0000313" key="5">
    <source>
        <dbReference type="EMBL" id="NRN90596.1"/>
    </source>
</evidence>
<comment type="caution">
    <text evidence="5">The sequence shown here is derived from an EMBL/GenBank/DDBJ whole genome shotgun (WGS) entry which is preliminary data.</text>
</comment>
<evidence type="ECO:0000313" key="6">
    <source>
        <dbReference type="Proteomes" id="UP000601587"/>
    </source>
</evidence>
<evidence type="ECO:0000256" key="1">
    <source>
        <dbReference type="ARBA" id="ARBA00022448"/>
    </source>
</evidence>
<dbReference type="PANTHER" id="PTHR42939">
    <property type="entry name" value="ABC TRANSPORTER ATP-BINDING PROTEIN ALBC-RELATED"/>
    <property type="match status" value="1"/>
</dbReference>
<evidence type="ECO:0000259" key="4">
    <source>
        <dbReference type="PROSITE" id="PS50893"/>
    </source>
</evidence>
<keyword evidence="3 5" id="KW-0067">ATP-binding</keyword>
<proteinExistence type="predicted"/>
<evidence type="ECO:0000256" key="2">
    <source>
        <dbReference type="ARBA" id="ARBA00022741"/>
    </source>
</evidence>
<dbReference type="PROSITE" id="PS00211">
    <property type="entry name" value="ABC_TRANSPORTER_1"/>
    <property type="match status" value="1"/>
</dbReference>
<feature type="domain" description="ABC transporter" evidence="4">
    <location>
        <begin position="4"/>
        <end position="233"/>
    </location>
</feature>
<dbReference type="SUPFAM" id="SSF52540">
    <property type="entry name" value="P-loop containing nucleoside triphosphate hydrolases"/>
    <property type="match status" value="1"/>
</dbReference>
<dbReference type="GO" id="GO:0016887">
    <property type="term" value="F:ATP hydrolysis activity"/>
    <property type="evidence" value="ECO:0007669"/>
    <property type="project" value="InterPro"/>
</dbReference>